<keyword evidence="3" id="KW-0328">Glycosyltransferase</keyword>
<evidence type="ECO:0000256" key="6">
    <source>
        <dbReference type="ARBA" id="ARBA00022968"/>
    </source>
</evidence>
<feature type="signal peptide" evidence="11">
    <location>
        <begin position="1"/>
        <end position="21"/>
    </location>
</feature>
<keyword evidence="9" id="KW-0472">Membrane</keyword>
<dbReference type="InterPro" id="IPR002659">
    <property type="entry name" value="Glyco_trans_31"/>
</dbReference>
<evidence type="ECO:0000256" key="2">
    <source>
        <dbReference type="ARBA" id="ARBA00008661"/>
    </source>
</evidence>
<evidence type="ECO:0000256" key="5">
    <source>
        <dbReference type="ARBA" id="ARBA00022692"/>
    </source>
</evidence>
<evidence type="ECO:0000313" key="13">
    <source>
        <dbReference type="Proteomes" id="UP000820818"/>
    </source>
</evidence>
<accession>A0AAD5PTL2</accession>
<keyword evidence="5" id="KW-0812">Transmembrane</keyword>
<comment type="similarity">
    <text evidence="2">Belongs to the glycosyltransferase 31 family.</text>
</comment>
<keyword evidence="13" id="KW-1185">Reference proteome</keyword>
<evidence type="ECO:0000256" key="1">
    <source>
        <dbReference type="ARBA" id="ARBA00004323"/>
    </source>
</evidence>
<protein>
    <recommendedName>
        <fullName evidence="14">Hexosyltransferase</fullName>
    </recommendedName>
</protein>
<reference evidence="12 13" key="1">
    <citation type="submission" date="2022-05" db="EMBL/GenBank/DDBJ databases">
        <title>A multi-omics perspective on studying reproductive biology in Daphnia sinensis.</title>
        <authorList>
            <person name="Jia J."/>
        </authorList>
    </citation>
    <scope>NUCLEOTIDE SEQUENCE [LARGE SCALE GENOMIC DNA]</scope>
    <source>
        <strain evidence="12 13">WSL</strain>
    </source>
</reference>
<name>A0AAD5PTL2_9CRUS</name>
<comment type="subcellular location">
    <subcellularLocation>
        <location evidence="1">Golgi apparatus membrane</location>
        <topology evidence="1">Single-pass type II membrane protein</topology>
    </subcellularLocation>
</comment>
<keyword evidence="4" id="KW-0808">Transferase</keyword>
<dbReference type="PANTHER" id="PTHR11214">
    <property type="entry name" value="BETA-1,3-N-ACETYLGLUCOSAMINYLTRANSFERASE"/>
    <property type="match status" value="1"/>
</dbReference>
<keyword evidence="11" id="KW-0732">Signal</keyword>
<feature type="coiled-coil region" evidence="10">
    <location>
        <begin position="379"/>
        <end position="406"/>
    </location>
</feature>
<evidence type="ECO:0000256" key="10">
    <source>
        <dbReference type="SAM" id="Coils"/>
    </source>
</evidence>
<dbReference type="GO" id="GO:0006493">
    <property type="term" value="P:protein O-linked glycosylation"/>
    <property type="evidence" value="ECO:0007669"/>
    <property type="project" value="TreeGrafter"/>
</dbReference>
<gene>
    <name evidence="12" type="ORF">GHT06_019961</name>
</gene>
<keyword evidence="6" id="KW-0735">Signal-anchor</keyword>
<evidence type="ECO:0000256" key="4">
    <source>
        <dbReference type="ARBA" id="ARBA00022679"/>
    </source>
</evidence>
<dbReference type="PANTHER" id="PTHR11214:SF334">
    <property type="entry name" value="HEXOSYLTRANSFERASE"/>
    <property type="match status" value="1"/>
</dbReference>
<evidence type="ECO:0000313" key="12">
    <source>
        <dbReference type="EMBL" id="KAI9554685.1"/>
    </source>
</evidence>
<evidence type="ECO:0000256" key="7">
    <source>
        <dbReference type="ARBA" id="ARBA00022989"/>
    </source>
</evidence>
<dbReference type="AlphaFoldDB" id="A0AAD5PTL2"/>
<evidence type="ECO:0000256" key="11">
    <source>
        <dbReference type="SAM" id="SignalP"/>
    </source>
</evidence>
<dbReference type="Pfam" id="PF01762">
    <property type="entry name" value="Galactosyl_T"/>
    <property type="match status" value="1"/>
</dbReference>
<keyword evidence="8" id="KW-0333">Golgi apparatus</keyword>
<keyword evidence="7" id="KW-1133">Transmembrane helix</keyword>
<dbReference type="EMBL" id="WJBH02000008">
    <property type="protein sequence ID" value="KAI9554685.1"/>
    <property type="molecule type" value="Genomic_DNA"/>
</dbReference>
<organism evidence="12 13">
    <name type="scientific">Daphnia sinensis</name>
    <dbReference type="NCBI Taxonomy" id="1820382"/>
    <lineage>
        <taxon>Eukaryota</taxon>
        <taxon>Metazoa</taxon>
        <taxon>Ecdysozoa</taxon>
        <taxon>Arthropoda</taxon>
        <taxon>Crustacea</taxon>
        <taxon>Branchiopoda</taxon>
        <taxon>Diplostraca</taxon>
        <taxon>Cladocera</taxon>
        <taxon>Anomopoda</taxon>
        <taxon>Daphniidae</taxon>
        <taxon>Daphnia</taxon>
        <taxon>Daphnia similis group</taxon>
    </lineage>
</organism>
<dbReference type="Proteomes" id="UP000820818">
    <property type="component" value="Linkage Group LG8"/>
</dbReference>
<evidence type="ECO:0000256" key="8">
    <source>
        <dbReference type="ARBA" id="ARBA00023034"/>
    </source>
</evidence>
<evidence type="ECO:0000256" key="9">
    <source>
        <dbReference type="ARBA" id="ARBA00023136"/>
    </source>
</evidence>
<proteinExistence type="inferred from homology"/>
<dbReference type="GO" id="GO:0016758">
    <property type="term" value="F:hexosyltransferase activity"/>
    <property type="evidence" value="ECO:0007669"/>
    <property type="project" value="InterPro"/>
</dbReference>
<dbReference type="GO" id="GO:0000139">
    <property type="term" value="C:Golgi membrane"/>
    <property type="evidence" value="ECO:0007669"/>
    <property type="project" value="UniProtKB-SubCell"/>
</dbReference>
<evidence type="ECO:0008006" key="14">
    <source>
        <dbReference type="Google" id="ProtNLM"/>
    </source>
</evidence>
<sequence>MRISVAMKLFLFLTLLAICNSLENNLSPDPAEIHASSLFTSISRCISYRYILNEEDTTAMVLLEKNNMEHSFKIEEFDISYRYIPCREEWSTLTTVFESHENFLRELGVRLKNFASQCQIERIQYKNESQEQADRLTEEKHYQELNLTECLNEVKNKRLGFESQINNCQNSNNHSAEKIAAFEMEIKKLESDLAFCLSDDKNKELLINTEMENCQRQNSMLNETIAICDVEKSKLESSYINCLVDKKNESLRFVAEITACQNLKNSLSKQVLDCEAVNEKKQLSLIECQTKNWTQSLEIELEKCQHMLSTVNEKLSNCDTANTLLESNLTGCLNELNKNASLFNAEIKNYQSSNFSGNEKIIVCEAEKRKANSSLIGCLTEGEHKTSLLEAEIDQLQKNNSALNVKELACATEKTKAASNFTECFNDWKNKSGRYEAEVDQCQDLRDAQEEKMLTCEKGKEKIVANLTACLNIENDEDLQEAMAYVKKYQDLSLLYKNKVETCDVESRKLEANLTGCLVEGQNEVTRLEDELKIYQKLNYSLTEKISICNIEKSKINYQLGGCLTDTKNKTMLLETTRDQTQTTNLTLTAKIATCNKERTEIMQNLTKCLNNENAAAENNLKKVPFIEYIASFWKGISFSIKNDKPSYQSMVDYERYNVARLGLFPLTGIEPLIPEYGPVLNDVLSFRYPISMQACSPSSSLPSLFIVIISTPESFAKRDRIRKELRASIASKMGVLGKITYGFFLELTSNPLTQTKIEEESNVEADIVQINIVVKSYRDSALKMVAVINWLNRNCSPVTFIFKVEEDVKFDLSKVIQIVKDYAQSPLFSLGVLADNGSLTNREGGSRTMTYEEFPWTNYPTYFNGSAYFLHGTSIPPLMACFQTTPMFPFEDVYVTGVCRQKAGVKRIDCPGTVASNFCY</sequence>
<feature type="chain" id="PRO_5042280386" description="Hexosyltransferase" evidence="11">
    <location>
        <begin position="22"/>
        <end position="921"/>
    </location>
</feature>
<comment type="caution">
    <text evidence="12">The sequence shown here is derived from an EMBL/GenBank/DDBJ whole genome shotgun (WGS) entry which is preliminary data.</text>
</comment>
<keyword evidence="10" id="KW-0175">Coiled coil</keyword>
<evidence type="ECO:0000256" key="3">
    <source>
        <dbReference type="ARBA" id="ARBA00022676"/>
    </source>
</evidence>